<evidence type="ECO:0000256" key="9">
    <source>
        <dbReference type="SAM" id="SignalP"/>
    </source>
</evidence>
<sequence>MKKTVSISLLFFVLSLVLHSQENVAITKNEVLTKVSENNTSIKISEEEFKQAKADFRQTNAVFLPNITASHTAIATTNPLMAFGSKLNQEILTQNDFNPALLNDPSQIENYATKFEIQQPLINVDGMFQRKAAKSKMEAMALKTERTQDYLAFEVEKAYMQLQLAYKAVDVLETALEAANANKQLADNSFKQGYLQRADVLNVEVRVTEVKNQLQAAKSNVQNASNYLSFLMNDDTYVVYTPSDELEVTTTTIADKSISENRSDIKAMQLASNAYEAMNKADKMAFLPRLNAFGSYELYDDQIFQADANGYLFGAQLSWDVFQGSKRFGKAQKSKAEYEKSKLEYKQYVSQSHLELNKAKRAFIDAENKLQLNTLALEQSEESLRIRTNRFKEGLEKTSDLLIAETQYAQKQLEYYQTIFEYNYAQAYLQFLTKE</sequence>
<feature type="chain" id="PRO_5026844059" evidence="9">
    <location>
        <begin position="21"/>
        <end position="435"/>
    </location>
</feature>
<keyword evidence="6" id="KW-0472">Membrane</keyword>
<keyword evidence="11" id="KW-1185">Reference proteome</keyword>
<gene>
    <name evidence="10" type="ORF">GN138_03285</name>
</gene>
<dbReference type="GO" id="GO:1990281">
    <property type="term" value="C:efflux pump complex"/>
    <property type="evidence" value="ECO:0007669"/>
    <property type="project" value="TreeGrafter"/>
</dbReference>
<dbReference type="AlphaFoldDB" id="A0A6L6U954"/>
<dbReference type="Pfam" id="PF02321">
    <property type="entry name" value="OEP"/>
    <property type="match status" value="2"/>
</dbReference>
<feature type="coiled-coil region" evidence="8">
    <location>
        <begin position="200"/>
        <end position="227"/>
    </location>
</feature>
<evidence type="ECO:0000313" key="11">
    <source>
        <dbReference type="Proteomes" id="UP000478208"/>
    </source>
</evidence>
<proteinExistence type="inferred from homology"/>
<reference evidence="10 11" key="1">
    <citation type="submission" date="2019-12" db="EMBL/GenBank/DDBJ databases">
        <authorList>
            <person name="Li J."/>
        </authorList>
    </citation>
    <scope>NUCLEOTIDE SEQUENCE [LARGE SCALE GENOMIC DNA]</scope>
    <source>
        <strain evidence="10 11">HL2-2</strain>
    </source>
</reference>
<dbReference type="GO" id="GO:0009279">
    <property type="term" value="C:cell outer membrane"/>
    <property type="evidence" value="ECO:0007669"/>
    <property type="project" value="UniProtKB-SubCell"/>
</dbReference>
<comment type="similarity">
    <text evidence="2">Belongs to the outer membrane factor (OMF) (TC 1.B.17) family.</text>
</comment>
<evidence type="ECO:0000256" key="6">
    <source>
        <dbReference type="ARBA" id="ARBA00023136"/>
    </source>
</evidence>
<dbReference type="RefSeq" id="WP_157362091.1">
    <property type="nucleotide sequence ID" value="NZ_WOWS01000001.1"/>
</dbReference>
<dbReference type="InterPro" id="IPR003423">
    <property type="entry name" value="OMP_efflux"/>
</dbReference>
<comment type="caution">
    <text evidence="10">The sequence shown here is derived from an EMBL/GenBank/DDBJ whole genome shotgun (WGS) entry which is preliminary data.</text>
</comment>
<dbReference type="GO" id="GO:0015562">
    <property type="term" value="F:efflux transmembrane transporter activity"/>
    <property type="evidence" value="ECO:0007669"/>
    <property type="project" value="InterPro"/>
</dbReference>
<keyword evidence="9" id="KW-0732">Signal</keyword>
<dbReference type="EMBL" id="WOWS01000001">
    <property type="protein sequence ID" value="MUU77457.1"/>
    <property type="molecule type" value="Genomic_DNA"/>
</dbReference>
<keyword evidence="4" id="KW-1134">Transmembrane beta strand</keyword>
<keyword evidence="3" id="KW-0813">Transport</keyword>
<evidence type="ECO:0000256" key="4">
    <source>
        <dbReference type="ARBA" id="ARBA00022452"/>
    </source>
</evidence>
<evidence type="ECO:0000256" key="5">
    <source>
        <dbReference type="ARBA" id="ARBA00022692"/>
    </source>
</evidence>
<dbReference type="SUPFAM" id="SSF56954">
    <property type="entry name" value="Outer membrane efflux proteins (OEP)"/>
    <property type="match status" value="1"/>
</dbReference>
<feature type="signal peptide" evidence="9">
    <location>
        <begin position="1"/>
        <end position="20"/>
    </location>
</feature>
<dbReference type="PANTHER" id="PTHR30026:SF21">
    <property type="entry name" value="SLR1270 PROTEIN"/>
    <property type="match status" value="1"/>
</dbReference>
<accession>A0A6L6U954</accession>
<evidence type="ECO:0000256" key="2">
    <source>
        <dbReference type="ARBA" id="ARBA00007613"/>
    </source>
</evidence>
<keyword evidence="7" id="KW-0998">Cell outer membrane</keyword>
<keyword evidence="8" id="KW-0175">Coiled coil</keyword>
<evidence type="ECO:0000256" key="1">
    <source>
        <dbReference type="ARBA" id="ARBA00004442"/>
    </source>
</evidence>
<evidence type="ECO:0000256" key="7">
    <source>
        <dbReference type="ARBA" id="ARBA00023237"/>
    </source>
</evidence>
<organism evidence="10 11">
    <name type="scientific">Winogradskyella endarachnes</name>
    <dbReference type="NCBI Taxonomy" id="2681965"/>
    <lineage>
        <taxon>Bacteria</taxon>
        <taxon>Pseudomonadati</taxon>
        <taxon>Bacteroidota</taxon>
        <taxon>Flavobacteriia</taxon>
        <taxon>Flavobacteriales</taxon>
        <taxon>Flavobacteriaceae</taxon>
        <taxon>Winogradskyella</taxon>
    </lineage>
</organism>
<keyword evidence="5" id="KW-0812">Transmembrane</keyword>
<protein>
    <submittedName>
        <fullName evidence="10">TolC family protein</fullName>
    </submittedName>
</protein>
<dbReference type="GO" id="GO:0015288">
    <property type="term" value="F:porin activity"/>
    <property type="evidence" value="ECO:0007669"/>
    <property type="project" value="TreeGrafter"/>
</dbReference>
<dbReference type="Gene3D" id="1.20.1600.10">
    <property type="entry name" value="Outer membrane efflux proteins (OEP)"/>
    <property type="match status" value="1"/>
</dbReference>
<evidence type="ECO:0000256" key="3">
    <source>
        <dbReference type="ARBA" id="ARBA00022448"/>
    </source>
</evidence>
<evidence type="ECO:0000256" key="8">
    <source>
        <dbReference type="SAM" id="Coils"/>
    </source>
</evidence>
<comment type="subcellular location">
    <subcellularLocation>
        <location evidence="1">Cell outer membrane</location>
    </subcellularLocation>
</comment>
<dbReference type="Proteomes" id="UP000478208">
    <property type="component" value="Unassembled WGS sequence"/>
</dbReference>
<dbReference type="PANTHER" id="PTHR30026">
    <property type="entry name" value="OUTER MEMBRANE PROTEIN TOLC"/>
    <property type="match status" value="1"/>
</dbReference>
<name>A0A6L6U954_9FLAO</name>
<evidence type="ECO:0000313" key="10">
    <source>
        <dbReference type="EMBL" id="MUU77457.1"/>
    </source>
</evidence>
<dbReference type="InterPro" id="IPR051906">
    <property type="entry name" value="TolC-like"/>
</dbReference>